<evidence type="ECO:0000313" key="2">
    <source>
        <dbReference type="Proteomes" id="UP000257089"/>
    </source>
</evidence>
<organism evidence="1 2">
    <name type="scientific">Haloferax sp. Atlit-48N</name>
    <dbReference type="NCBI Taxonomy" id="2077198"/>
    <lineage>
        <taxon>Archaea</taxon>
        <taxon>Methanobacteriati</taxon>
        <taxon>Methanobacteriota</taxon>
        <taxon>Stenosarchaea group</taxon>
        <taxon>Halobacteria</taxon>
        <taxon>Halobacteriales</taxon>
        <taxon>Haloferacaceae</taxon>
        <taxon>Haloferax</taxon>
    </lineage>
</organism>
<evidence type="ECO:0000313" key="1">
    <source>
        <dbReference type="EMBL" id="XRJ19978.1"/>
    </source>
</evidence>
<name>A0ACD5HWE3_9EURY</name>
<dbReference type="EMBL" id="CP137689">
    <property type="protein sequence ID" value="XRJ19978.1"/>
    <property type="molecule type" value="Genomic_DNA"/>
</dbReference>
<protein>
    <submittedName>
        <fullName evidence="1">Uncharacterized protein</fullName>
    </submittedName>
</protein>
<dbReference type="Proteomes" id="UP000257089">
    <property type="component" value="Chromosome"/>
</dbReference>
<accession>A0ACD5HWE3</accession>
<gene>
    <name evidence="1" type="ORF">DEQ67_001235</name>
</gene>
<sequence>MTDPLVVDGLVDFLAGNPVFVGLLAALLLFVFFGYLLVRRTLLGLSEGYDEARRR</sequence>
<proteinExistence type="predicted"/>
<reference evidence="1" key="1">
    <citation type="submission" date="2023-10" db="EMBL/GenBank/DDBJ databases">
        <title>A new archaeal virus that suppresses the transcription of host immunity genes.</title>
        <authorList>
            <person name="Turgeman-Grott I."/>
            <person name="Golan N."/>
            <person name="Neri U."/>
            <person name="Naki D."/>
            <person name="Altman N."/>
            <person name="Eizenshtein K."/>
            <person name="Choudhary D."/>
            <person name="Levi R."/>
            <person name="Himani H."/>
            <person name="Reshef L."/>
            <person name="Papke T.R."/>
            <person name="Gophna U."/>
        </authorList>
    </citation>
    <scope>NUCLEOTIDE SEQUENCE</scope>
    <source>
        <strain evidence="1">Atlit-48N</strain>
    </source>
</reference>